<keyword evidence="3" id="KW-1185">Reference proteome</keyword>
<gene>
    <name evidence="2" type="ORF">V6N12_003295</name>
</gene>
<evidence type="ECO:0000313" key="3">
    <source>
        <dbReference type="Proteomes" id="UP001472677"/>
    </source>
</evidence>
<proteinExistence type="predicted"/>
<organism evidence="2 3">
    <name type="scientific">Hibiscus sabdariffa</name>
    <name type="common">roselle</name>
    <dbReference type="NCBI Taxonomy" id="183260"/>
    <lineage>
        <taxon>Eukaryota</taxon>
        <taxon>Viridiplantae</taxon>
        <taxon>Streptophyta</taxon>
        <taxon>Embryophyta</taxon>
        <taxon>Tracheophyta</taxon>
        <taxon>Spermatophyta</taxon>
        <taxon>Magnoliopsida</taxon>
        <taxon>eudicotyledons</taxon>
        <taxon>Gunneridae</taxon>
        <taxon>Pentapetalae</taxon>
        <taxon>rosids</taxon>
        <taxon>malvids</taxon>
        <taxon>Malvales</taxon>
        <taxon>Malvaceae</taxon>
        <taxon>Malvoideae</taxon>
        <taxon>Hibiscus</taxon>
    </lineage>
</organism>
<sequence length="147" mass="16389">MVKITLVVFLMVLVLSIETVIGRAVRGTHSADESKEMFMLGMEALLRGLAKQGIIDESKIHKEEFTKAYEIAKGKEKDSSSDNSMEEEKVLLYTGLKYYIDQLANKGLVDRDAVEKKIFHVLPGGGKTISPELDSMVSEAFEKAYAR</sequence>
<reference evidence="2 3" key="1">
    <citation type="journal article" date="2024" name="G3 (Bethesda)">
        <title>Genome assembly of Hibiscus sabdariffa L. provides insights into metabolisms of medicinal natural products.</title>
        <authorList>
            <person name="Kim T."/>
        </authorList>
    </citation>
    <scope>NUCLEOTIDE SEQUENCE [LARGE SCALE GENOMIC DNA]</scope>
    <source>
        <strain evidence="2">TK-2024</strain>
        <tissue evidence="2">Old leaves</tissue>
    </source>
</reference>
<evidence type="ECO:0000256" key="1">
    <source>
        <dbReference type="SAM" id="SignalP"/>
    </source>
</evidence>
<dbReference type="EMBL" id="JBBPBM010000017">
    <property type="protein sequence ID" value="KAK8556905.1"/>
    <property type="molecule type" value="Genomic_DNA"/>
</dbReference>
<evidence type="ECO:0000313" key="2">
    <source>
        <dbReference type="EMBL" id="KAK8556905.1"/>
    </source>
</evidence>
<dbReference type="Proteomes" id="UP001472677">
    <property type="component" value="Unassembled WGS sequence"/>
</dbReference>
<accession>A0ABR2EBI0</accession>
<comment type="caution">
    <text evidence="2">The sequence shown here is derived from an EMBL/GenBank/DDBJ whole genome shotgun (WGS) entry which is preliminary data.</text>
</comment>
<feature type="signal peptide" evidence="1">
    <location>
        <begin position="1"/>
        <end position="16"/>
    </location>
</feature>
<feature type="chain" id="PRO_5046459972" evidence="1">
    <location>
        <begin position="17"/>
        <end position="147"/>
    </location>
</feature>
<name>A0ABR2EBI0_9ROSI</name>
<protein>
    <submittedName>
        <fullName evidence="2">Uncharacterized protein</fullName>
    </submittedName>
</protein>
<keyword evidence="1" id="KW-0732">Signal</keyword>